<accession>F4KVH9</accession>
<name>F4KVH9_HALH1</name>
<protein>
    <submittedName>
        <fullName evidence="1">Uncharacterized protein</fullName>
    </submittedName>
</protein>
<dbReference type="RefSeq" id="WP_013765832.1">
    <property type="nucleotide sequence ID" value="NC_015510.1"/>
</dbReference>
<dbReference type="EMBL" id="CP002691">
    <property type="protein sequence ID" value="AEE51292.1"/>
    <property type="molecule type" value="Genomic_DNA"/>
</dbReference>
<organism evidence="1 2">
    <name type="scientific">Haliscomenobacter hydrossis (strain ATCC 27775 / DSM 1100 / LMG 10767 / O)</name>
    <dbReference type="NCBI Taxonomy" id="760192"/>
    <lineage>
        <taxon>Bacteria</taxon>
        <taxon>Pseudomonadati</taxon>
        <taxon>Bacteroidota</taxon>
        <taxon>Saprospiria</taxon>
        <taxon>Saprospirales</taxon>
        <taxon>Haliscomenobacteraceae</taxon>
        <taxon>Haliscomenobacter</taxon>
    </lineage>
</organism>
<sequence>MNAQATITDTPFYSTTASWHEVSRDKTREVALMSDYLNEKVNIKDFGKGLNSIWFVAIIMQPDDKIHTNEIVFHRKKSELAIYWRMDYDRVMSATLPKFKAYLAEFFVEVLHIAKAQKKIKDFEMEGFIGAVEKVLKEWVEA</sequence>
<dbReference type="KEGG" id="hhy:Halhy_3436"/>
<reference evidence="1 2" key="1">
    <citation type="journal article" date="2011" name="Stand. Genomic Sci.">
        <title>Complete genome sequence of Haliscomenobacter hydrossis type strain (O).</title>
        <authorList>
            <consortium name="US DOE Joint Genome Institute (JGI-PGF)"/>
            <person name="Daligault H."/>
            <person name="Lapidus A."/>
            <person name="Zeytun A."/>
            <person name="Nolan M."/>
            <person name="Lucas S."/>
            <person name="Del Rio T.G."/>
            <person name="Tice H."/>
            <person name="Cheng J.F."/>
            <person name="Tapia R."/>
            <person name="Han C."/>
            <person name="Goodwin L."/>
            <person name="Pitluck S."/>
            <person name="Liolios K."/>
            <person name="Pagani I."/>
            <person name="Ivanova N."/>
            <person name="Huntemann M."/>
            <person name="Mavromatis K."/>
            <person name="Mikhailova N."/>
            <person name="Pati A."/>
            <person name="Chen A."/>
            <person name="Palaniappan K."/>
            <person name="Land M."/>
            <person name="Hauser L."/>
            <person name="Brambilla E.M."/>
            <person name="Rohde M."/>
            <person name="Verbarg S."/>
            <person name="Goker M."/>
            <person name="Bristow J."/>
            <person name="Eisen J.A."/>
            <person name="Markowitz V."/>
            <person name="Hugenholtz P."/>
            <person name="Kyrpides N.C."/>
            <person name="Klenk H.P."/>
            <person name="Woyke T."/>
        </authorList>
    </citation>
    <scope>NUCLEOTIDE SEQUENCE [LARGE SCALE GENOMIC DNA]</scope>
    <source>
        <strain evidence="2">ATCC 27775 / DSM 1100 / LMG 10767 / O</strain>
    </source>
</reference>
<dbReference type="STRING" id="760192.Halhy_3436"/>
<gene>
    <name evidence="1" type="ordered locus">Halhy_3436</name>
</gene>
<evidence type="ECO:0000313" key="2">
    <source>
        <dbReference type="Proteomes" id="UP000008461"/>
    </source>
</evidence>
<dbReference type="HOGENOM" id="CLU_1747093_0_0_10"/>
<reference key="2">
    <citation type="submission" date="2011-04" db="EMBL/GenBank/DDBJ databases">
        <title>Complete sequence of chromosome of Haliscomenobacter hydrossis DSM 1100.</title>
        <authorList>
            <consortium name="US DOE Joint Genome Institute (JGI-PGF)"/>
            <person name="Lucas S."/>
            <person name="Han J."/>
            <person name="Lapidus A."/>
            <person name="Bruce D."/>
            <person name="Goodwin L."/>
            <person name="Pitluck S."/>
            <person name="Peters L."/>
            <person name="Kyrpides N."/>
            <person name="Mavromatis K."/>
            <person name="Ivanova N."/>
            <person name="Ovchinnikova G."/>
            <person name="Pagani I."/>
            <person name="Daligault H."/>
            <person name="Detter J.C."/>
            <person name="Han C."/>
            <person name="Land M."/>
            <person name="Hauser L."/>
            <person name="Markowitz V."/>
            <person name="Cheng J.-F."/>
            <person name="Hugenholtz P."/>
            <person name="Woyke T."/>
            <person name="Wu D."/>
            <person name="Verbarg S."/>
            <person name="Frueling A."/>
            <person name="Brambilla E."/>
            <person name="Klenk H.-P."/>
            <person name="Eisen J.A."/>
        </authorList>
    </citation>
    <scope>NUCLEOTIDE SEQUENCE</scope>
    <source>
        <strain>DSM 1100</strain>
    </source>
</reference>
<keyword evidence="2" id="KW-1185">Reference proteome</keyword>
<dbReference type="Proteomes" id="UP000008461">
    <property type="component" value="Chromosome"/>
</dbReference>
<proteinExistence type="predicted"/>
<dbReference type="AlphaFoldDB" id="F4KVH9"/>
<evidence type="ECO:0000313" key="1">
    <source>
        <dbReference type="EMBL" id="AEE51292.1"/>
    </source>
</evidence>